<dbReference type="EMBL" id="JAQNDL010000002">
    <property type="protein sequence ID" value="MDC0719686.1"/>
    <property type="molecule type" value="Genomic_DNA"/>
</dbReference>
<feature type="chain" id="PRO_5046664577" evidence="2">
    <location>
        <begin position="17"/>
        <end position="439"/>
    </location>
</feature>
<dbReference type="Proteomes" id="UP001221686">
    <property type="component" value="Unassembled WGS sequence"/>
</dbReference>
<evidence type="ECO:0000313" key="4">
    <source>
        <dbReference type="Proteomes" id="UP001221686"/>
    </source>
</evidence>
<sequence>MTYRGTWIAAAVLAVACGGGGGSTSEGEATAATTDGTGAGPTTMSSETGSTAGPTTDGPTTAGPTTVGPTTSGPTTTDPTTDTTAGPTTDPGTGTDTTGPDTTTGAGDDSTLCASQAEGLFFPADAIWYHDASNDPVASDSNAITQWMVQNSPPNGWGTGTMRIDFSITAIDAPAGTEKRTYELDNDFYYSPDCDVAPIPLPPGGVVEDYPQDIPPPDSFEGYDCSGYQDGADCHMIVVSRSEQRLYEIYHATVDAQSDQFTAGCLALWDTSKTYDLDGRGQQCTSADAAGFPIAPLLFSAEEVAAGEINHAIRFILPNSMIRAKKYVAPATHGTNTTGPMNSIPYGGHMRLRADYPLDNLSPGAQVVARAMQKYGMYMSDGGNIALTAQSDVYGCATWADVGVDPQSLADLKATDFEIIDHGPTIDVTYECERTPIME</sequence>
<organism evidence="3 4">
    <name type="scientific">Nannocystis bainbridge</name>
    <dbReference type="NCBI Taxonomy" id="2995303"/>
    <lineage>
        <taxon>Bacteria</taxon>
        <taxon>Pseudomonadati</taxon>
        <taxon>Myxococcota</taxon>
        <taxon>Polyangia</taxon>
        <taxon>Nannocystales</taxon>
        <taxon>Nannocystaceae</taxon>
        <taxon>Nannocystis</taxon>
    </lineage>
</organism>
<accession>A0ABT5E4N4</accession>
<comment type="caution">
    <text evidence="3">The sequence shown here is derived from an EMBL/GenBank/DDBJ whole genome shotgun (WGS) entry which is preliminary data.</text>
</comment>
<proteinExistence type="predicted"/>
<gene>
    <name evidence="3" type="ORF">POL25_22475</name>
</gene>
<evidence type="ECO:0000313" key="3">
    <source>
        <dbReference type="EMBL" id="MDC0719686.1"/>
    </source>
</evidence>
<protein>
    <submittedName>
        <fullName evidence="3">Uncharacterized protein</fullName>
    </submittedName>
</protein>
<evidence type="ECO:0000256" key="2">
    <source>
        <dbReference type="SAM" id="SignalP"/>
    </source>
</evidence>
<evidence type="ECO:0000256" key="1">
    <source>
        <dbReference type="SAM" id="MobiDB-lite"/>
    </source>
</evidence>
<keyword evidence="2" id="KW-0732">Signal</keyword>
<keyword evidence="4" id="KW-1185">Reference proteome</keyword>
<feature type="region of interest" description="Disordered" evidence="1">
    <location>
        <begin position="20"/>
        <end position="110"/>
    </location>
</feature>
<name>A0ABT5E4N4_9BACT</name>
<reference evidence="3 4" key="1">
    <citation type="submission" date="2022-11" db="EMBL/GenBank/DDBJ databases">
        <title>Minimal conservation of predation-associated metabolite biosynthetic gene clusters underscores biosynthetic potential of Myxococcota including descriptions for ten novel species: Archangium lansinium sp. nov., Myxococcus landrumus sp. nov., Nannocystis bai.</title>
        <authorList>
            <person name="Ahearne A."/>
            <person name="Stevens C."/>
            <person name="Dowd S."/>
        </authorList>
    </citation>
    <scope>NUCLEOTIDE SEQUENCE [LARGE SCALE GENOMIC DNA]</scope>
    <source>
        <strain evidence="3 4">BB15-2</strain>
    </source>
</reference>
<dbReference type="PROSITE" id="PS51257">
    <property type="entry name" value="PROKAR_LIPOPROTEIN"/>
    <property type="match status" value="1"/>
</dbReference>
<feature type="signal peptide" evidence="2">
    <location>
        <begin position="1"/>
        <end position="16"/>
    </location>
</feature>
<feature type="compositionally biased region" description="Low complexity" evidence="1">
    <location>
        <begin position="25"/>
        <end position="110"/>
    </location>
</feature>
<dbReference type="RefSeq" id="WP_272088189.1">
    <property type="nucleotide sequence ID" value="NZ_JAQNDL010000002.1"/>
</dbReference>